<dbReference type="AlphaFoldDB" id="A0A7Y9R3L9"/>
<dbReference type="InterPro" id="IPR001451">
    <property type="entry name" value="Hexapep"/>
</dbReference>
<dbReference type="Gene3D" id="2.160.10.10">
    <property type="entry name" value="Hexapeptide repeat proteins"/>
    <property type="match status" value="1"/>
</dbReference>
<dbReference type="EMBL" id="JACCFH010000001">
    <property type="protein sequence ID" value="NYG34640.1"/>
    <property type="molecule type" value="Genomic_DNA"/>
</dbReference>
<dbReference type="PANTHER" id="PTHR23416">
    <property type="entry name" value="SIALIC ACID SYNTHASE-RELATED"/>
    <property type="match status" value="1"/>
</dbReference>
<dbReference type="PANTHER" id="PTHR23416:SF78">
    <property type="entry name" value="LIPOPOLYSACCHARIDE BIOSYNTHESIS O-ACETYL TRANSFERASE WBBJ-RELATED"/>
    <property type="match status" value="1"/>
</dbReference>
<evidence type="ECO:0000313" key="1">
    <source>
        <dbReference type="EMBL" id="NYG34640.1"/>
    </source>
</evidence>
<accession>A0A7Y9R3L9</accession>
<reference evidence="1 2" key="1">
    <citation type="submission" date="2020-07" db="EMBL/GenBank/DDBJ databases">
        <title>Genomic Encyclopedia of Archaeal and Bacterial Type Strains, Phase II (KMG-II): from individual species to whole genera.</title>
        <authorList>
            <person name="Goeker M."/>
        </authorList>
    </citation>
    <scope>NUCLEOTIDE SEQUENCE [LARGE SCALE GENOMIC DNA]</scope>
    <source>
        <strain evidence="1 2">DSM 21226</strain>
    </source>
</reference>
<comment type="caution">
    <text evidence="1">The sequence shown here is derived from an EMBL/GenBank/DDBJ whole genome shotgun (WGS) entry which is preliminary data.</text>
</comment>
<evidence type="ECO:0000313" key="2">
    <source>
        <dbReference type="Proteomes" id="UP000518288"/>
    </source>
</evidence>
<sequence>MQITKLAPYSDEDNNTIQYNATSTPPVNINFKGKNNRLIIHGDAEISKLVISFDCDDGYCEIGKGHFKGTIRIGQSCKVIIGDGVTCTSECYISSAEFTEVKIGSDVMIASQVEIRADDAHPIFDVTTKKRINLPRPISIGNHVWIGAFAKVLGGTTIGNGSVIGLGSIVKRKIPNNCIATGVPAKVTRKNIAWERPHLTLAKPYFKPDADSIKTGNYWNLTEEDIPAEIQDTPQDQAATSQAIGTF</sequence>
<protein>
    <submittedName>
        <fullName evidence="1">Acetyltransferase-like isoleucine patch superfamily enzyme</fullName>
    </submittedName>
</protein>
<dbReference type="InterPro" id="IPR011004">
    <property type="entry name" value="Trimer_LpxA-like_sf"/>
</dbReference>
<dbReference type="InterPro" id="IPR051159">
    <property type="entry name" value="Hexapeptide_acetyltransf"/>
</dbReference>
<proteinExistence type="predicted"/>
<keyword evidence="1" id="KW-0808">Transferase</keyword>
<name>A0A7Y9R3L9_9BURK</name>
<dbReference type="CDD" id="cd04647">
    <property type="entry name" value="LbH_MAT_like"/>
    <property type="match status" value="1"/>
</dbReference>
<dbReference type="GO" id="GO:0016740">
    <property type="term" value="F:transferase activity"/>
    <property type="evidence" value="ECO:0007669"/>
    <property type="project" value="UniProtKB-KW"/>
</dbReference>
<dbReference type="RefSeq" id="WP_179635255.1">
    <property type="nucleotide sequence ID" value="NZ_JACCFH010000001.1"/>
</dbReference>
<dbReference type="SUPFAM" id="SSF51161">
    <property type="entry name" value="Trimeric LpxA-like enzymes"/>
    <property type="match status" value="1"/>
</dbReference>
<dbReference type="Pfam" id="PF00132">
    <property type="entry name" value="Hexapep"/>
    <property type="match status" value="1"/>
</dbReference>
<dbReference type="Proteomes" id="UP000518288">
    <property type="component" value="Unassembled WGS sequence"/>
</dbReference>
<gene>
    <name evidence="1" type="ORF">BDD16_003626</name>
</gene>
<keyword evidence="2" id="KW-1185">Reference proteome</keyword>
<organism evidence="1 2">
    <name type="scientific">Sphaerotilus montanus</name>
    <dbReference type="NCBI Taxonomy" id="522889"/>
    <lineage>
        <taxon>Bacteria</taxon>
        <taxon>Pseudomonadati</taxon>
        <taxon>Pseudomonadota</taxon>
        <taxon>Betaproteobacteria</taxon>
        <taxon>Burkholderiales</taxon>
        <taxon>Sphaerotilaceae</taxon>
        <taxon>Sphaerotilus</taxon>
    </lineage>
</organism>